<dbReference type="InterPro" id="IPR036397">
    <property type="entry name" value="RNaseH_sf"/>
</dbReference>
<evidence type="ECO:0000313" key="4">
    <source>
        <dbReference type="Proteomes" id="UP000576821"/>
    </source>
</evidence>
<dbReference type="AlphaFoldDB" id="A0A846M038"/>
<evidence type="ECO:0000259" key="2">
    <source>
        <dbReference type="PROSITE" id="PS50994"/>
    </source>
</evidence>
<dbReference type="PANTHER" id="PTHR47515:SF1">
    <property type="entry name" value="BLR2054 PROTEIN"/>
    <property type="match status" value="1"/>
</dbReference>
<dbReference type="SUPFAM" id="SSF53098">
    <property type="entry name" value="Ribonuclease H-like"/>
    <property type="match status" value="1"/>
</dbReference>
<dbReference type="EMBL" id="JAASQR010000001">
    <property type="protein sequence ID" value="NIJ15292.1"/>
    <property type="molecule type" value="Genomic_DNA"/>
</dbReference>
<dbReference type="GO" id="GO:0003676">
    <property type="term" value="F:nucleic acid binding"/>
    <property type="evidence" value="ECO:0007669"/>
    <property type="project" value="InterPro"/>
</dbReference>
<feature type="domain" description="Integrase catalytic" evidence="2">
    <location>
        <begin position="1"/>
        <end position="141"/>
    </location>
</feature>
<keyword evidence="4" id="KW-1185">Reference proteome</keyword>
<dbReference type="PROSITE" id="PS50994">
    <property type="entry name" value="INTEGRASE"/>
    <property type="match status" value="1"/>
</dbReference>
<organism evidence="3 4">
    <name type="scientific">Sphingobium vermicomposti</name>
    <dbReference type="NCBI Taxonomy" id="529005"/>
    <lineage>
        <taxon>Bacteria</taxon>
        <taxon>Pseudomonadati</taxon>
        <taxon>Pseudomonadota</taxon>
        <taxon>Alphaproteobacteria</taxon>
        <taxon>Sphingomonadales</taxon>
        <taxon>Sphingomonadaceae</taxon>
        <taxon>Sphingobium</taxon>
    </lineage>
</organism>
<dbReference type="Pfam" id="PF13683">
    <property type="entry name" value="rve_3"/>
    <property type="match status" value="1"/>
</dbReference>
<reference evidence="3 4" key="1">
    <citation type="submission" date="2020-03" db="EMBL/GenBank/DDBJ databases">
        <title>Genomic Encyclopedia of Type Strains, Phase IV (KMG-IV): sequencing the most valuable type-strain genomes for metagenomic binning, comparative biology and taxonomic classification.</title>
        <authorList>
            <person name="Goeker M."/>
        </authorList>
    </citation>
    <scope>NUCLEOTIDE SEQUENCE [LARGE SCALE GENOMIC DNA]</scope>
    <source>
        <strain evidence="3 4">DSM 21299</strain>
    </source>
</reference>
<evidence type="ECO:0000256" key="1">
    <source>
        <dbReference type="SAM" id="MobiDB-lite"/>
    </source>
</evidence>
<proteinExistence type="predicted"/>
<dbReference type="Proteomes" id="UP000576821">
    <property type="component" value="Unassembled WGS sequence"/>
</dbReference>
<dbReference type="PANTHER" id="PTHR47515">
    <property type="entry name" value="LOW CALCIUM RESPONSE LOCUS PROTEIN T"/>
    <property type="match status" value="1"/>
</dbReference>
<sequence>MVRCRRFRILCVVDDYTRAWLRLAADTSLSGVRFARELTRLIGVRGKPHTVVSDNVASSAILCWSQERRVEWHCIAPGKPMQNGFVEGFNGRLRDECLNETLFTSLPHPRFVLDAWRHDYNHVRPHQPPPRRPGNLSGARPQTGCHHLNQPS</sequence>
<protein>
    <submittedName>
        <fullName evidence="3">Transposase InsO family protein</fullName>
    </submittedName>
</protein>
<feature type="region of interest" description="Disordered" evidence="1">
    <location>
        <begin position="123"/>
        <end position="152"/>
    </location>
</feature>
<dbReference type="GO" id="GO:0015074">
    <property type="term" value="P:DNA integration"/>
    <property type="evidence" value="ECO:0007669"/>
    <property type="project" value="InterPro"/>
</dbReference>
<dbReference type="Gene3D" id="3.30.420.10">
    <property type="entry name" value="Ribonuclease H-like superfamily/Ribonuclease H"/>
    <property type="match status" value="1"/>
</dbReference>
<name>A0A846M038_9SPHN</name>
<dbReference type="InterPro" id="IPR001584">
    <property type="entry name" value="Integrase_cat-core"/>
</dbReference>
<evidence type="ECO:0000313" key="3">
    <source>
        <dbReference type="EMBL" id="NIJ15292.1"/>
    </source>
</evidence>
<comment type="caution">
    <text evidence="3">The sequence shown here is derived from an EMBL/GenBank/DDBJ whole genome shotgun (WGS) entry which is preliminary data.</text>
</comment>
<gene>
    <name evidence="3" type="ORF">FHS54_000241</name>
</gene>
<accession>A0A846M038</accession>
<dbReference type="InterPro" id="IPR012337">
    <property type="entry name" value="RNaseH-like_sf"/>
</dbReference>